<name>A0A1J4MRH3_9CRYT</name>
<reference evidence="2 3" key="1">
    <citation type="submission" date="2016-10" db="EMBL/GenBank/DDBJ databases">
        <title>Reductive evolution of mitochondrial metabolism and differential evolution of invasion-related proteins in Cryptosporidium.</title>
        <authorList>
            <person name="Liu S."/>
            <person name="Roellig D.M."/>
            <person name="Guo Y."/>
            <person name="Li N."/>
            <person name="Frace M.A."/>
            <person name="Tang K."/>
            <person name="Zhang L."/>
            <person name="Feng Y."/>
            <person name="Xiao L."/>
        </authorList>
    </citation>
    <scope>NUCLEOTIDE SEQUENCE [LARGE SCALE GENOMIC DNA]</scope>
    <source>
        <strain evidence="2">39726</strain>
    </source>
</reference>
<proteinExistence type="predicted"/>
<evidence type="ECO:0000256" key="1">
    <source>
        <dbReference type="SAM" id="Phobius"/>
    </source>
</evidence>
<dbReference type="OrthoDB" id="339187at2759"/>
<feature type="transmembrane region" description="Helical" evidence="1">
    <location>
        <begin position="497"/>
        <end position="521"/>
    </location>
</feature>
<evidence type="ECO:0000313" key="3">
    <source>
        <dbReference type="Proteomes" id="UP000186176"/>
    </source>
</evidence>
<dbReference type="AlphaFoldDB" id="A0A1J4MRH3"/>
<accession>A0A1J4MRH3</accession>
<protein>
    <submittedName>
        <fullName evidence="2">Uncharacterized protein</fullName>
    </submittedName>
</protein>
<comment type="caution">
    <text evidence="2">The sequence shown here is derived from an EMBL/GenBank/DDBJ whole genome shotgun (WGS) entry which is preliminary data.</text>
</comment>
<sequence>MTEENEKKAIINSLLIQINVKVCAFWIVYFVLVYTLYFSADYLYIFKNSLFGAFEINYLFYNFRSNFLNLKHENRINNVSIDITGLVESDLKILKENIFSKSGYYSREILYNSQNSKFGNESNKIVLKANLISTNSINFSNVQNPIENHFESYLESLNIFKHQDNQFSYSIFVSFKNCGRSNSENTINLYNSKISLFCLNSKITKSDFFIILNDLFDIWFLKFTENEPEITKYSSLQIFMYNLFDLEMNYTNLPNYERNRSYLVFENFLSQINQLLHININKQNKYISKGSIDFQDNKKTYNRLIQNFNNNYKYYDENTLILPIFNYFSIFNNTNNYSFTSKSKDFLFTHSNIGNDTNSLTYSVISWITVIRSLMLPKNYKLNFKSRLNNITFKNHIKKENQNIFLSEWQISAIQLIQSNYILNKIIHNIDIFFSTLSFYNKFKLPNHIIYAVKHMNEIISNIHMISHDYFPTILQNSNDLLFNSEFHNKKTFNLDLVAAVYSPVTLPILFVIIISIFRIIKHSKIKFE</sequence>
<keyword evidence="1" id="KW-1133">Transmembrane helix</keyword>
<gene>
    <name evidence="2" type="ORF">cubi_02014</name>
</gene>
<dbReference type="EMBL" id="LRBP01000001">
    <property type="protein sequence ID" value="OII75493.1"/>
    <property type="molecule type" value="Genomic_DNA"/>
</dbReference>
<organism evidence="2 3">
    <name type="scientific">Cryptosporidium ubiquitum</name>
    <dbReference type="NCBI Taxonomy" id="857276"/>
    <lineage>
        <taxon>Eukaryota</taxon>
        <taxon>Sar</taxon>
        <taxon>Alveolata</taxon>
        <taxon>Apicomplexa</taxon>
        <taxon>Conoidasida</taxon>
        <taxon>Coccidia</taxon>
        <taxon>Eucoccidiorida</taxon>
        <taxon>Eimeriorina</taxon>
        <taxon>Cryptosporidiidae</taxon>
        <taxon>Cryptosporidium</taxon>
    </lineage>
</organism>
<dbReference type="VEuPathDB" id="CryptoDB:cubi_02014"/>
<dbReference type="Proteomes" id="UP000186176">
    <property type="component" value="Unassembled WGS sequence"/>
</dbReference>
<keyword evidence="1" id="KW-0472">Membrane</keyword>
<keyword evidence="1" id="KW-0812">Transmembrane</keyword>
<keyword evidence="3" id="KW-1185">Reference proteome</keyword>
<feature type="transmembrane region" description="Helical" evidence="1">
    <location>
        <begin position="20"/>
        <end position="40"/>
    </location>
</feature>
<dbReference type="GeneID" id="39978805"/>
<evidence type="ECO:0000313" key="2">
    <source>
        <dbReference type="EMBL" id="OII75493.1"/>
    </source>
</evidence>
<dbReference type="RefSeq" id="XP_028876500.1">
    <property type="nucleotide sequence ID" value="XM_029019026.1"/>
</dbReference>